<dbReference type="EMBL" id="SRSD01000001">
    <property type="protein sequence ID" value="KAA0895436.1"/>
    <property type="molecule type" value="Genomic_DNA"/>
</dbReference>
<dbReference type="AlphaFoldDB" id="A0A5A9XQW3"/>
<evidence type="ECO:0000313" key="3">
    <source>
        <dbReference type="Proteomes" id="UP000324298"/>
    </source>
</evidence>
<proteinExistence type="predicted"/>
<evidence type="ECO:0000256" key="1">
    <source>
        <dbReference type="ARBA" id="ARBA00022801"/>
    </source>
</evidence>
<dbReference type="PANTHER" id="PTHR31377">
    <property type="entry name" value="AGMATINE DEIMINASE-RELATED"/>
    <property type="match status" value="1"/>
</dbReference>
<comment type="caution">
    <text evidence="2">The sequence shown here is derived from an EMBL/GenBank/DDBJ whole genome shotgun (WGS) entry which is preliminary data.</text>
</comment>
<dbReference type="RefSeq" id="WP_149306016.1">
    <property type="nucleotide sequence ID" value="NZ_SRSD01000001.1"/>
</dbReference>
<name>A0A5A9XQW3_9BACT</name>
<dbReference type="GO" id="GO:0047632">
    <property type="term" value="F:agmatine deiminase activity"/>
    <property type="evidence" value="ECO:0007669"/>
    <property type="project" value="TreeGrafter"/>
</dbReference>
<dbReference type="GO" id="GO:0009446">
    <property type="term" value="P:putrescine biosynthetic process"/>
    <property type="evidence" value="ECO:0007669"/>
    <property type="project" value="InterPro"/>
</dbReference>
<accession>A0A5A9XQW3</accession>
<sequence>MNPRFPAEWEAQDGVLLAWPHEGTDWSSMLDDVHPAFVEIIRRITRFERVVLTAPSAASARECLAAAGIDLGRVVVCEVPSNDTWARDFGPLTVIFNDRPVLLDFGFNGWGLKFAANHDNLISKRLKELGALVPNLKTVGLVLEGGSVESDGLGTILTTAECLLSPNRNPQLDKGEIELALASLLGAGRVLWLHHGFLAGDDTDSHIDTLARICPDNTIVYTACDDPRDEHYQELKLMEEELKAFRAPDGSPYRLLPLPWPKARFDDQAHRLPATYANFLVINGAVLVPTYRDPEKDEPAMTCIGQAFPGREIIGIDCLPLLEQHGSLHCVTMQLPQGVLP</sequence>
<dbReference type="OrthoDB" id="9808013at2"/>
<organism evidence="2 3">
    <name type="scientific">Oryzomonas rubra</name>
    <dbReference type="NCBI Taxonomy" id="2509454"/>
    <lineage>
        <taxon>Bacteria</taxon>
        <taxon>Pseudomonadati</taxon>
        <taxon>Thermodesulfobacteriota</taxon>
        <taxon>Desulfuromonadia</taxon>
        <taxon>Geobacterales</taxon>
        <taxon>Geobacteraceae</taxon>
        <taxon>Oryzomonas</taxon>
    </lineage>
</organism>
<gene>
    <name evidence="2" type="ORF">ET418_02640</name>
</gene>
<dbReference type="Gene3D" id="3.75.10.10">
    <property type="entry name" value="L-arginine/glycine Amidinotransferase, Chain A"/>
    <property type="match status" value="1"/>
</dbReference>
<keyword evidence="3" id="KW-1185">Reference proteome</keyword>
<evidence type="ECO:0000313" key="2">
    <source>
        <dbReference type="EMBL" id="KAA0895436.1"/>
    </source>
</evidence>
<dbReference type="Proteomes" id="UP000324298">
    <property type="component" value="Unassembled WGS sequence"/>
</dbReference>
<dbReference type="GO" id="GO:0004668">
    <property type="term" value="F:protein-arginine deiminase activity"/>
    <property type="evidence" value="ECO:0007669"/>
    <property type="project" value="InterPro"/>
</dbReference>
<reference evidence="2 3" key="1">
    <citation type="submission" date="2019-04" db="EMBL/GenBank/DDBJ databases">
        <title>Geobacter ruber sp. nov., ferric-reducing bacteria isolated from paddy soil.</title>
        <authorList>
            <person name="Xu Z."/>
            <person name="Masuda Y."/>
            <person name="Itoh H."/>
            <person name="Senoo K."/>
        </authorList>
    </citation>
    <scope>NUCLEOTIDE SEQUENCE [LARGE SCALE GENOMIC DNA]</scope>
    <source>
        <strain evidence="2 3">Red88</strain>
    </source>
</reference>
<protein>
    <submittedName>
        <fullName evidence="2">Agmatine deiminase family protein</fullName>
    </submittedName>
</protein>
<dbReference type="Pfam" id="PF04371">
    <property type="entry name" value="PAD_porph"/>
    <property type="match status" value="1"/>
</dbReference>
<dbReference type="PANTHER" id="PTHR31377:SF0">
    <property type="entry name" value="AGMATINE DEIMINASE-RELATED"/>
    <property type="match status" value="1"/>
</dbReference>
<keyword evidence="1" id="KW-0378">Hydrolase</keyword>
<dbReference type="SUPFAM" id="SSF55909">
    <property type="entry name" value="Pentein"/>
    <property type="match status" value="1"/>
</dbReference>
<dbReference type="InterPro" id="IPR007466">
    <property type="entry name" value="Peptidyl-Arg-deiminase_porph"/>
</dbReference>